<organism evidence="1">
    <name type="scientific">Klebsiella oxytoca</name>
    <dbReference type="NCBI Taxonomy" id="571"/>
    <lineage>
        <taxon>Bacteria</taxon>
        <taxon>Pseudomonadati</taxon>
        <taxon>Pseudomonadota</taxon>
        <taxon>Gammaproteobacteria</taxon>
        <taxon>Enterobacterales</taxon>
        <taxon>Enterobacteriaceae</taxon>
        <taxon>Klebsiella/Raoultella group</taxon>
        <taxon>Klebsiella</taxon>
    </lineage>
</organism>
<proteinExistence type="predicted"/>
<gene>
    <name evidence="1" type="ORF">KOLFYP65_03319</name>
</gene>
<name>A0A6N2ZEG6_KLEOX</name>
<accession>A0A6N2ZEG6</accession>
<protein>
    <submittedName>
        <fullName evidence="1">Uncharacterized protein</fullName>
    </submittedName>
</protein>
<dbReference type="EMBL" id="CACRTM010000017">
    <property type="protein sequence ID" value="VYT75462.1"/>
    <property type="molecule type" value="Genomic_DNA"/>
</dbReference>
<reference evidence="1" key="1">
    <citation type="submission" date="2019-11" db="EMBL/GenBank/DDBJ databases">
        <authorList>
            <person name="Feng L."/>
        </authorList>
    </citation>
    <scope>NUCLEOTIDE SEQUENCE</scope>
    <source>
        <strain evidence="1">KOxytocaLFYP65</strain>
    </source>
</reference>
<dbReference type="AlphaFoldDB" id="A0A6N2ZEG6"/>
<evidence type="ECO:0000313" key="1">
    <source>
        <dbReference type="EMBL" id="VYT75462.1"/>
    </source>
</evidence>
<sequence length="71" mass="8041">MQRPLTPTFGMFGLQILTGENESMCYESHTNRRFHHTALPAVLNVCEIVIEGHSIAHHTRSFLLPALQNLL</sequence>